<keyword evidence="7 14" id="KW-0812">Transmembrane</keyword>
<dbReference type="SUPFAM" id="SSF55874">
    <property type="entry name" value="ATPase domain of HSP90 chaperone/DNA topoisomerase II/histidine kinase"/>
    <property type="match status" value="1"/>
</dbReference>
<evidence type="ECO:0000256" key="11">
    <source>
        <dbReference type="ARBA" id="ARBA00022989"/>
    </source>
</evidence>
<feature type="non-terminal residue" evidence="17">
    <location>
        <position position="1"/>
    </location>
</feature>
<dbReference type="PANTHER" id="PTHR45528:SF1">
    <property type="entry name" value="SENSOR HISTIDINE KINASE CPXA"/>
    <property type="match status" value="1"/>
</dbReference>
<evidence type="ECO:0000256" key="2">
    <source>
        <dbReference type="ARBA" id="ARBA00004651"/>
    </source>
</evidence>
<dbReference type="PANTHER" id="PTHR45528">
    <property type="entry name" value="SENSOR HISTIDINE KINASE CPXA"/>
    <property type="match status" value="1"/>
</dbReference>
<dbReference type="EMBL" id="UINC01119692">
    <property type="protein sequence ID" value="SVC93706.1"/>
    <property type="molecule type" value="Genomic_DNA"/>
</dbReference>
<dbReference type="Pfam" id="PF00672">
    <property type="entry name" value="HAMP"/>
    <property type="match status" value="1"/>
</dbReference>
<accession>A0A382R7P6</accession>
<dbReference type="GO" id="GO:0005886">
    <property type="term" value="C:plasma membrane"/>
    <property type="evidence" value="ECO:0007669"/>
    <property type="project" value="UniProtKB-SubCell"/>
</dbReference>
<dbReference type="PROSITE" id="PS50885">
    <property type="entry name" value="HAMP"/>
    <property type="match status" value="1"/>
</dbReference>
<evidence type="ECO:0000256" key="12">
    <source>
        <dbReference type="ARBA" id="ARBA00023012"/>
    </source>
</evidence>
<dbReference type="CDD" id="cd06225">
    <property type="entry name" value="HAMP"/>
    <property type="match status" value="1"/>
</dbReference>
<dbReference type="Pfam" id="PF00512">
    <property type="entry name" value="HisKA"/>
    <property type="match status" value="1"/>
</dbReference>
<dbReference type="EC" id="2.7.13.3" evidence="3"/>
<dbReference type="Gene3D" id="6.10.340.10">
    <property type="match status" value="1"/>
</dbReference>
<dbReference type="SMART" id="SM00304">
    <property type="entry name" value="HAMP"/>
    <property type="match status" value="1"/>
</dbReference>
<evidence type="ECO:0000256" key="5">
    <source>
        <dbReference type="ARBA" id="ARBA00022553"/>
    </source>
</evidence>
<evidence type="ECO:0000256" key="4">
    <source>
        <dbReference type="ARBA" id="ARBA00022475"/>
    </source>
</evidence>
<evidence type="ECO:0000256" key="7">
    <source>
        <dbReference type="ARBA" id="ARBA00022692"/>
    </source>
</evidence>
<dbReference type="InterPro" id="IPR036097">
    <property type="entry name" value="HisK_dim/P_sf"/>
</dbReference>
<comment type="catalytic activity">
    <reaction evidence="1">
        <text>ATP + protein L-histidine = ADP + protein N-phospho-L-histidine.</text>
        <dbReference type="EC" id="2.7.13.3"/>
    </reaction>
</comment>
<dbReference type="PROSITE" id="PS50109">
    <property type="entry name" value="HIS_KIN"/>
    <property type="match status" value="1"/>
</dbReference>
<evidence type="ECO:0000259" key="16">
    <source>
        <dbReference type="PROSITE" id="PS50885"/>
    </source>
</evidence>
<keyword evidence="10" id="KW-0067">ATP-binding</keyword>
<evidence type="ECO:0000256" key="10">
    <source>
        <dbReference type="ARBA" id="ARBA00022840"/>
    </source>
</evidence>
<dbReference type="InterPro" id="IPR003660">
    <property type="entry name" value="HAMP_dom"/>
</dbReference>
<dbReference type="GO" id="GO:0000155">
    <property type="term" value="F:phosphorelay sensor kinase activity"/>
    <property type="evidence" value="ECO:0007669"/>
    <property type="project" value="InterPro"/>
</dbReference>
<evidence type="ECO:0000259" key="15">
    <source>
        <dbReference type="PROSITE" id="PS50109"/>
    </source>
</evidence>
<keyword evidence="5" id="KW-0597">Phosphoprotein</keyword>
<proteinExistence type="predicted"/>
<keyword evidence="8" id="KW-0547">Nucleotide-binding</keyword>
<feature type="domain" description="HAMP" evidence="16">
    <location>
        <begin position="33"/>
        <end position="85"/>
    </location>
</feature>
<gene>
    <name evidence="17" type="ORF">METZ01_LOCUS346560</name>
</gene>
<dbReference type="InterPro" id="IPR050398">
    <property type="entry name" value="HssS/ArlS-like"/>
</dbReference>
<dbReference type="GO" id="GO:0005524">
    <property type="term" value="F:ATP binding"/>
    <property type="evidence" value="ECO:0007669"/>
    <property type="project" value="UniProtKB-KW"/>
</dbReference>
<dbReference type="CDD" id="cd00082">
    <property type="entry name" value="HisKA"/>
    <property type="match status" value="1"/>
</dbReference>
<dbReference type="Gene3D" id="1.10.287.130">
    <property type="match status" value="1"/>
</dbReference>
<dbReference type="AlphaFoldDB" id="A0A382R7P6"/>
<keyword evidence="12" id="KW-0902">Two-component regulatory system</keyword>
<feature type="transmembrane region" description="Helical" evidence="14">
    <location>
        <begin position="6"/>
        <end position="26"/>
    </location>
</feature>
<name>A0A382R7P6_9ZZZZ</name>
<protein>
    <recommendedName>
        <fullName evidence="3">histidine kinase</fullName>
        <ecNumber evidence="3">2.7.13.3</ecNumber>
    </recommendedName>
</protein>
<evidence type="ECO:0000313" key="17">
    <source>
        <dbReference type="EMBL" id="SVC93706.1"/>
    </source>
</evidence>
<organism evidence="17">
    <name type="scientific">marine metagenome</name>
    <dbReference type="NCBI Taxonomy" id="408172"/>
    <lineage>
        <taxon>unclassified sequences</taxon>
        <taxon>metagenomes</taxon>
        <taxon>ecological metagenomes</taxon>
    </lineage>
</organism>
<dbReference type="SMART" id="SM00387">
    <property type="entry name" value="HATPase_c"/>
    <property type="match status" value="1"/>
</dbReference>
<keyword evidence="9" id="KW-0418">Kinase</keyword>
<dbReference type="InterPro" id="IPR005467">
    <property type="entry name" value="His_kinase_dom"/>
</dbReference>
<keyword evidence="4" id="KW-1003">Cell membrane</keyword>
<dbReference type="Pfam" id="PF02518">
    <property type="entry name" value="HATPase_c"/>
    <property type="match status" value="1"/>
</dbReference>
<comment type="subcellular location">
    <subcellularLocation>
        <location evidence="2">Cell membrane</location>
        <topology evidence="2">Multi-pass membrane protein</topology>
    </subcellularLocation>
</comment>
<dbReference type="Gene3D" id="3.30.565.10">
    <property type="entry name" value="Histidine kinase-like ATPase, C-terminal domain"/>
    <property type="match status" value="1"/>
</dbReference>
<evidence type="ECO:0000256" key="13">
    <source>
        <dbReference type="ARBA" id="ARBA00023136"/>
    </source>
</evidence>
<dbReference type="InterPro" id="IPR003661">
    <property type="entry name" value="HisK_dim/P_dom"/>
</dbReference>
<dbReference type="SMART" id="SM00388">
    <property type="entry name" value="HisKA"/>
    <property type="match status" value="1"/>
</dbReference>
<dbReference type="SUPFAM" id="SSF47384">
    <property type="entry name" value="Homodimeric domain of signal transducing histidine kinase"/>
    <property type="match status" value="1"/>
</dbReference>
<evidence type="ECO:0000256" key="6">
    <source>
        <dbReference type="ARBA" id="ARBA00022679"/>
    </source>
</evidence>
<dbReference type="PRINTS" id="PR00344">
    <property type="entry name" value="BCTRLSENSOR"/>
</dbReference>
<keyword evidence="11 14" id="KW-1133">Transmembrane helix</keyword>
<dbReference type="InterPro" id="IPR036890">
    <property type="entry name" value="HATPase_C_sf"/>
</dbReference>
<evidence type="ECO:0000256" key="3">
    <source>
        <dbReference type="ARBA" id="ARBA00012438"/>
    </source>
</evidence>
<dbReference type="SUPFAM" id="SSF158472">
    <property type="entry name" value="HAMP domain-like"/>
    <property type="match status" value="1"/>
</dbReference>
<reference evidence="17" key="1">
    <citation type="submission" date="2018-05" db="EMBL/GenBank/DDBJ databases">
        <authorList>
            <person name="Lanie J.A."/>
            <person name="Ng W.-L."/>
            <person name="Kazmierczak K.M."/>
            <person name="Andrzejewski T.M."/>
            <person name="Davidsen T.M."/>
            <person name="Wayne K.J."/>
            <person name="Tettelin H."/>
            <person name="Glass J.I."/>
            <person name="Rusch D."/>
            <person name="Podicherti R."/>
            <person name="Tsui H.-C.T."/>
            <person name="Winkler M.E."/>
        </authorList>
    </citation>
    <scope>NUCLEOTIDE SEQUENCE</scope>
</reference>
<dbReference type="InterPro" id="IPR003594">
    <property type="entry name" value="HATPase_dom"/>
</dbReference>
<dbReference type="InterPro" id="IPR004358">
    <property type="entry name" value="Sig_transdc_His_kin-like_C"/>
</dbReference>
<evidence type="ECO:0000256" key="9">
    <source>
        <dbReference type="ARBA" id="ARBA00022777"/>
    </source>
</evidence>
<evidence type="ECO:0000256" key="1">
    <source>
        <dbReference type="ARBA" id="ARBA00000085"/>
    </source>
</evidence>
<evidence type="ECO:0000256" key="8">
    <source>
        <dbReference type="ARBA" id="ARBA00022741"/>
    </source>
</evidence>
<evidence type="ECO:0000256" key="14">
    <source>
        <dbReference type="SAM" id="Phobius"/>
    </source>
</evidence>
<keyword evidence="13 14" id="KW-0472">Membrane</keyword>
<feature type="domain" description="Histidine kinase" evidence="15">
    <location>
        <begin position="102"/>
        <end position="308"/>
    </location>
</feature>
<keyword evidence="6" id="KW-0808">Transferase</keyword>
<sequence>TLETWTKFAPFIIPVPLIFAFLIVFYTRHIMRIQFIGPIANIMKGAGEIRRGRLEYQIKEEGVEEVSDLANAINKMAEELSLSREALLENERQVALGSLIPVVAHNVRNPLASIRASAQLLEHAESKEDIKESKQAIIDTIDRLGRWISSLVSYLHPLEPNLTNINASELIDAALKVLDSKINEKKIEVNKLGWKDSVLLSADQDLMEQAIYGLLANAIDATPDSTTLEISIINLGNTLEIHIQDSGSGLPFEPKAGNLEPGPSTKRFGTGLGIPIAFKICQKHNWHLDFNTIEGKGTKVIITAPINPEKELS</sequence>